<organism evidence="4 5">
    <name type="scientific">Vigna unguiculata</name>
    <name type="common">Cowpea</name>
    <dbReference type="NCBI Taxonomy" id="3917"/>
    <lineage>
        <taxon>Eukaryota</taxon>
        <taxon>Viridiplantae</taxon>
        <taxon>Streptophyta</taxon>
        <taxon>Embryophyta</taxon>
        <taxon>Tracheophyta</taxon>
        <taxon>Spermatophyta</taxon>
        <taxon>Magnoliopsida</taxon>
        <taxon>eudicotyledons</taxon>
        <taxon>Gunneridae</taxon>
        <taxon>Pentapetalae</taxon>
        <taxon>rosids</taxon>
        <taxon>fabids</taxon>
        <taxon>Fabales</taxon>
        <taxon>Fabaceae</taxon>
        <taxon>Papilionoideae</taxon>
        <taxon>50 kb inversion clade</taxon>
        <taxon>NPAAA clade</taxon>
        <taxon>indigoferoid/millettioid clade</taxon>
        <taxon>Phaseoleae</taxon>
        <taxon>Vigna</taxon>
    </lineage>
</organism>
<evidence type="ECO:0000256" key="1">
    <source>
        <dbReference type="SAM" id="MobiDB-lite"/>
    </source>
</evidence>
<name>A0A4D6N6L0_VIGUN</name>
<dbReference type="SUPFAM" id="SSF53474">
    <property type="entry name" value="alpha/beta-Hydrolases"/>
    <property type="match status" value="1"/>
</dbReference>
<keyword evidence="2" id="KW-0812">Transmembrane</keyword>
<sequence>MMARGGQCFEKLRRFARTVFFVAALVASLLVTSLPVLVAVVDVLVPCVLISSFTCVKCYGFKEHLRRYAFKSSLMDIPLVSVVRSFIIICMIRYSSPCLLASCITWNNDGDDPLQRITRCASDVHSSSFSFLVFFFLKLRVLKVEDTLLNLSTKPFVLYFALFYLHISVRVYSICDGPALSHGPYLGTVTLSSFISIVLLSVKACVFSVNSQIEAEATISPTRQRLHLKKSWGMPVLFLSSVVFALGHTVVAYRASCRARRKLMFHRVDPEAVLSCKNVFSGYQKVPRSPVPSEGRTPKSDGEMKRKPFGTARDEELPLRLLADSESLFIPCQGLTLHYKLSMPGSPPLNMSSTFCSTSSVTGGLSKLNRHLTCMSPKSHRQLYRSYSNQFYGSSLHAPLLDIPVTSPHLNEEIPVLHLDEIREDENTIKLESLSSEQNVEDIGQVGIILIHGFGGGVFSWRHVMGPLARQSNCTVAAFDRPGWGLTSRLSREDWEKKELPNPYKLESQVDLLLSFCSEIGFSSVVLIGHDDGGLLALMAAQRVQTSMNSFNVTVKGVVLLNVNLSREVVPSFAKILLHTSLGKKHLVRPLLRTEITHVVNRRSWYDATKLTTEVLTLYKAPLYAEGWDEALHEICKLSSETILSAKNADSLLQAVEDIPVLVIAGAEDSLVSMKYCQAMASKFLNSRLVAISGCGHLPHEECPMALLGAISPFINKLFNVYNSQSQ</sequence>
<feature type="transmembrane region" description="Helical" evidence="2">
    <location>
        <begin position="156"/>
        <end position="173"/>
    </location>
</feature>
<feature type="transmembrane region" description="Helical" evidence="2">
    <location>
        <begin position="231"/>
        <end position="253"/>
    </location>
</feature>
<feature type="transmembrane region" description="Helical" evidence="2">
    <location>
        <begin position="185"/>
        <end position="210"/>
    </location>
</feature>
<reference evidence="4 5" key="1">
    <citation type="submission" date="2019-04" db="EMBL/GenBank/DDBJ databases">
        <title>An improved genome assembly and genetic linkage map for asparagus bean, Vigna unguiculata ssp. sesquipedialis.</title>
        <authorList>
            <person name="Xia Q."/>
            <person name="Zhang R."/>
            <person name="Dong Y."/>
        </authorList>
    </citation>
    <scope>NUCLEOTIDE SEQUENCE [LARGE SCALE GENOMIC DNA]</scope>
    <source>
        <tissue evidence="4">Leaf</tissue>
    </source>
</reference>
<dbReference type="GO" id="GO:0003824">
    <property type="term" value="F:catalytic activity"/>
    <property type="evidence" value="ECO:0007669"/>
    <property type="project" value="InterPro"/>
</dbReference>
<feature type="region of interest" description="Disordered" evidence="1">
    <location>
        <begin position="287"/>
        <end position="310"/>
    </location>
</feature>
<dbReference type="Proteomes" id="UP000501690">
    <property type="component" value="Linkage Group LG10"/>
</dbReference>
<keyword evidence="5" id="KW-1185">Reference proteome</keyword>
<keyword evidence="2" id="KW-0472">Membrane</keyword>
<proteinExistence type="predicted"/>
<feature type="transmembrane region" description="Helical" evidence="2">
    <location>
        <begin position="127"/>
        <end position="144"/>
    </location>
</feature>
<evidence type="ECO:0000256" key="2">
    <source>
        <dbReference type="SAM" id="Phobius"/>
    </source>
</evidence>
<dbReference type="EMBL" id="CP039354">
    <property type="protein sequence ID" value="QCE08918.1"/>
    <property type="molecule type" value="Genomic_DNA"/>
</dbReference>
<dbReference type="PANTHER" id="PTHR43689:SF55">
    <property type="entry name" value="ALPHA_BETA FOLD HYDROLASE"/>
    <property type="match status" value="1"/>
</dbReference>
<evidence type="ECO:0000313" key="4">
    <source>
        <dbReference type="EMBL" id="QCE08918.1"/>
    </source>
</evidence>
<feature type="domain" description="AB hydrolase-1" evidence="3">
    <location>
        <begin position="448"/>
        <end position="706"/>
    </location>
</feature>
<accession>A0A4D6N6L0</accession>
<evidence type="ECO:0000313" key="5">
    <source>
        <dbReference type="Proteomes" id="UP000501690"/>
    </source>
</evidence>
<protein>
    <submittedName>
        <fullName evidence="4">Haloalkane dehalogenase</fullName>
    </submittedName>
</protein>
<dbReference type="InterPro" id="IPR029058">
    <property type="entry name" value="AB_hydrolase_fold"/>
</dbReference>
<feature type="compositionally biased region" description="Basic and acidic residues" evidence="1">
    <location>
        <begin position="296"/>
        <end position="310"/>
    </location>
</feature>
<dbReference type="PRINTS" id="PR00412">
    <property type="entry name" value="EPOXHYDRLASE"/>
</dbReference>
<dbReference type="PANTHER" id="PTHR43689">
    <property type="entry name" value="HYDROLASE"/>
    <property type="match status" value="1"/>
</dbReference>
<dbReference type="AlphaFoldDB" id="A0A4D6N6L0"/>
<keyword evidence="2" id="KW-1133">Transmembrane helix</keyword>
<dbReference type="Gene3D" id="3.40.50.1820">
    <property type="entry name" value="alpha/beta hydrolase"/>
    <property type="match status" value="1"/>
</dbReference>
<evidence type="ECO:0000259" key="3">
    <source>
        <dbReference type="Pfam" id="PF12697"/>
    </source>
</evidence>
<dbReference type="InterPro" id="IPR000639">
    <property type="entry name" value="Epox_hydrolase-like"/>
</dbReference>
<dbReference type="Pfam" id="PF12697">
    <property type="entry name" value="Abhydrolase_6"/>
    <property type="match status" value="1"/>
</dbReference>
<gene>
    <name evidence="4" type="ORF">DEO72_LG10g136</name>
</gene>
<dbReference type="InterPro" id="IPR000073">
    <property type="entry name" value="AB_hydrolase_1"/>
</dbReference>